<proteinExistence type="predicted"/>
<reference evidence="1" key="1">
    <citation type="journal article" date="2015" name="Nature">
        <title>Complex archaea that bridge the gap between prokaryotes and eukaryotes.</title>
        <authorList>
            <person name="Spang A."/>
            <person name="Saw J.H."/>
            <person name="Jorgensen S.L."/>
            <person name="Zaremba-Niedzwiedzka K."/>
            <person name="Martijn J."/>
            <person name="Lind A.E."/>
            <person name="van Eijk R."/>
            <person name="Schleper C."/>
            <person name="Guy L."/>
            <person name="Ettema T.J."/>
        </authorList>
    </citation>
    <scope>NUCLEOTIDE SEQUENCE</scope>
</reference>
<gene>
    <name evidence="1" type="ORF">LCGC14_1549660</name>
</gene>
<name>A0A0F9JBP4_9ZZZZ</name>
<protein>
    <submittedName>
        <fullName evidence="1">Uncharacterized protein</fullName>
    </submittedName>
</protein>
<comment type="caution">
    <text evidence="1">The sequence shown here is derived from an EMBL/GenBank/DDBJ whole genome shotgun (WGS) entry which is preliminary data.</text>
</comment>
<organism evidence="1">
    <name type="scientific">marine sediment metagenome</name>
    <dbReference type="NCBI Taxonomy" id="412755"/>
    <lineage>
        <taxon>unclassified sequences</taxon>
        <taxon>metagenomes</taxon>
        <taxon>ecological metagenomes</taxon>
    </lineage>
</organism>
<dbReference type="AlphaFoldDB" id="A0A0F9JBP4"/>
<evidence type="ECO:0000313" key="1">
    <source>
        <dbReference type="EMBL" id="KKM58274.1"/>
    </source>
</evidence>
<accession>A0A0F9JBP4</accession>
<dbReference type="EMBL" id="LAZR01011828">
    <property type="protein sequence ID" value="KKM58274.1"/>
    <property type="molecule type" value="Genomic_DNA"/>
</dbReference>
<sequence>MAILIRRDPLAGLGQIGFGISQGLEKRGRRQSLLEAAQGFGGNAQLAQMLQGLPLPQAEQVFSQAISNQQLARIRAQQPLNALQQSQRQLNIARAQQLQQPQTLNALQEAQRQLALKRAEVLDRPEAADITKATFWKERGFGADSVKMSQDAARIKAGLKPRASSETNLDMLRKDLAAWQNIQIGTRDKWFGKIIPGEEETLKVASNMVEEIRNRIVALGAKAEADAKQATIATKYGLTTQQMKEETSGRNGGPTDRLLMRYTGFLRSLKDPADVDIAEQLRTSGVPVQTIMKRAKPQK</sequence>